<gene>
    <name evidence="16" type="ORF">SAMN04487834_103918</name>
</gene>
<protein>
    <submittedName>
        <fullName evidence="16">PTS system, sucrose-specific IIC component</fullName>
    </submittedName>
</protein>
<dbReference type="Pfam" id="PF02378">
    <property type="entry name" value="PTS_EIIC"/>
    <property type="match status" value="1"/>
</dbReference>
<evidence type="ECO:0000256" key="12">
    <source>
        <dbReference type="SAM" id="Phobius"/>
    </source>
</evidence>
<dbReference type="eggNOG" id="COG1263">
    <property type="taxonomic scope" value="Bacteria"/>
</dbReference>
<dbReference type="Proteomes" id="UP000183028">
    <property type="component" value="Unassembled WGS sequence"/>
</dbReference>
<feature type="domain" description="PTS EIIA type-1" evidence="13">
    <location>
        <begin position="507"/>
        <end position="611"/>
    </location>
</feature>
<dbReference type="FunFam" id="3.30.1360.60:FF:000001">
    <property type="entry name" value="PTS system glucose-specific IIBC component PtsG"/>
    <property type="match status" value="1"/>
</dbReference>
<reference evidence="17" key="1">
    <citation type="submission" date="2016-10" db="EMBL/GenBank/DDBJ databases">
        <authorList>
            <person name="Varghese N."/>
        </authorList>
    </citation>
    <scope>NUCLEOTIDE SEQUENCE [LARGE SCALE GENOMIC DNA]</scope>
    <source>
        <strain evidence="17">DSM 20406</strain>
    </source>
</reference>
<dbReference type="SUPFAM" id="SSF51261">
    <property type="entry name" value="Duplicated hybrid motif"/>
    <property type="match status" value="1"/>
</dbReference>
<dbReference type="InterPro" id="IPR036878">
    <property type="entry name" value="Glu_permease_IIB"/>
</dbReference>
<keyword evidence="10 12" id="KW-0472">Membrane</keyword>
<dbReference type="PROSITE" id="PS01035">
    <property type="entry name" value="PTS_EIIB_TYPE_1_CYS"/>
    <property type="match status" value="1"/>
</dbReference>
<feature type="transmembrane region" description="Helical" evidence="12">
    <location>
        <begin position="159"/>
        <end position="183"/>
    </location>
</feature>
<accession>A0A1H6V616</accession>
<feature type="domain" description="PTS EIIC type-1" evidence="15">
    <location>
        <begin position="109"/>
        <end position="478"/>
    </location>
</feature>
<evidence type="ECO:0000256" key="8">
    <source>
        <dbReference type="ARBA" id="ARBA00022777"/>
    </source>
</evidence>
<evidence type="ECO:0000313" key="16">
    <source>
        <dbReference type="EMBL" id="SEI96090.1"/>
    </source>
</evidence>
<dbReference type="GO" id="GO:0090589">
    <property type="term" value="F:protein-phosphocysteine-trehalose phosphotransferase system transporter activity"/>
    <property type="evidence" value="ECO:0007669"/>
    <property type="project" value="TreeGrafter"/>
</dbReference>
<dbReference type="InterPro" id="IPR050558">
    <property type="entry name" value="PTS_Sugar-Specific_Components"/>
</dbReference>
<dbReference type="PROSITE" id="PS51098">
    <property type="entry name" value="PTS_EIIB_TYPE_1"/>
    <property type="match status" value="1"/>
</dbReference>
<dbReference type="NCBIfam" id="TIGR00830">
    <property type="entry name" value="PTBA"/>
    <property type="match status" value="1"/>
</dbReference>
<dbReference type="STRING" id="322505.SAMN04487836_11315"/>
<feature type="transmembrane region" description="Helical" evidence="12">
    <location>
        <begin position="340"/>
        <end position="363"/>
    </location>
</feature>
<dbReference type="PANTHER" id="PTHR30175:SF7">
    <property type="entry name" value="NEGATIVE REGULATOR OF SACY ACTIVITY"/>
    <property type="match status" value="1"/>
</dbReference>
<keyword evidence="7 12" id="KW-0812">Transmembrane</keyword>
<dbReference type="GO" id="GO:0015771">
    <property type="term" value="P:trehalose transport"/>
    <property type="evidence" value="ECO:0007669"/>
    <property type="project" value="TreeGrafter"/>
</dbReference>
<dbReference type="Gene3D" id="2.70.70.10">
    <property type="entry name" value="Glucose Permease (Domain IIA)"/>
    <property type="match status" value="1"/>
</dbReference>
<dbReference type="PROSITE" id="PS00371">
    <property type="entry name" value="PTS_EIIA_TYPE_1_HIS"/>
    <property type="match status" value="1"/>
</dbReference>
<keyword evidence="3" id="KW-1003">Cell membrane</keyword>
<dbReference type="GO" id="GO:0005886">
    <property type="term" value="C:plasma membrane"/>
    <property type="evidence" value="ECO:0007669"/>
    <property type="project" value="UniProtKB-SubCell"/>
</dbReference>
<dbReference type="InterPro" id="IPR011055">
    <property type="entry name" value="Dup_hybrid_motif"/>
</dbReference>
<dbReference type="PROSITE" id="PS51103">
    <property type="entry name" value="PTS_EIIC_TYPE_1"/>
    <property type="match status" value="1"/>
</dbReference>
<evidence type="ECO:0000256" key="7">
    <source>
        <dbReference type="ARBA" id="ARBA00022692"/>
    </source>
</evidence>
<keyword evidence="6" id="KW-0598">Phosphotransferase system</keyword>
<name>A0A1H6V616_9FIRM</name>
<evidence type="ECO:0000256" key="2">
    <source>
        <dbReference type="ARBA" id="ARBA00022448"/>
    </source>
</evidence>
<feature type="transmembrane region" description="Helical" evidence="12">
    <location>
        <begin position="439"/>
        <end position="461"/>
    </location>
</feature>
<keyword evidence="2" id="KW-0813">Transport</keyword>
<dbReference type="Pfam" id="PF00367">
    <property type="entry name" value="PTS_EIIB"/>
    <property type="match status" value="1"/>
</dbReference>
<feature type="transmembrane region" description="Helical" evidence="12">
    <location>
        <begin position="295"/>
        <end position="320"/>
    </location>
</feature>
<keyword evidence="4" id="KW-0762">Sugar transport</keyword>
<dbReference type="RefSeq" id="WP_033163676.1">
    <property type="nucleotide sequence ID" value="NZ_CACVTN010000020.1"/>
</dbReference>
<feature type="transmembrane region" description="Helical" evidence="12">
    <location>
        <begin position="260"/>
        <end position="283"/>
    </location>
</feature>
<evidence type="ECO:0000256" key="11">
    <source>
        <dbReference type="PROSITE-ProRule" id="PRU00421"/>
    </source>
</evidence>
<dbReference type="Pfam" id="PF00358">
    <property type="entry name" value="PTS_EIIA_1"/>
    <property type="match status" value="1"/>
</dbReference>
<sequence length="622" mass="65493">MALDYAKCAAEIWATLGGKDNVATAAHCATRLRLAIVDIDKVDLKALENVEGVQGVFSSNGQLQAIIGTGTVNHVYDEFLKVSGLTAATKDDVKAAAAASQPLPKRMVKTLGDVFVPILPAIVASGLMMGIVEALGKAIPGFAATPWYQFLDMAANTAFAYLPVIVAVSAARVFGGNIFLGAVMGLMMIHSNLTNGWNAANGYKVWYMLGKGIHFGNYYLGQINVLGYQGHVIPVIIAIWVMCKLEKWLHDHVPAVLDLFITPLTTVILTALLTFMAIGPIFSTLETYVLTGAKWLITVGYGVGAAAMGAIYPVTVVMGLHHMYNVIEAGLLASKDFGNLNIWMPIASAANFAQFGACLAVGIKTKSSKRRAIAVPSSLSAALGITEPAIFGVNLRLMKPFVFGMIGGAAGALVGEWMGLGATAYGVTGIPGFLTINKPVQYCILLAVAGGIAFALTFTLWHEDPDDWDKPAAEELPAPTTVAIKTEKGDVVQPVNGTIVPASKIPDPMFAAETMGPSVGIEPTDGNVYAPFDGTVQMVFPTNHAVGLLSDDGVEVLIHVGVDTVNMEGEGFAGFVTQGDKVTKGQKLLTFDRSAIKDAGYSDTVVLIVTNKDAVGKIDKAA</sequence>
<dbReference type="EMBL" id="FNYK01000039">
    <property type="protein sequence ID" value="SEI96090.1"/>
    <property type="molecule type" value="Genomic_DNA"/>
</dbReference>
<dbReference type="PANTHER" id="PTHR30175">
    <property type="entry name" value="PHOSPHOTRANSFERASE SYSTEM TRANSPORT PROTEIN"/>
    <property type="match status" value="1"/>
</dbReference>
<keyword evidence="17" id="KW-1185">Reference proteome</keyword>
<evidence type="ECO:0000256" key="10">
    <source>
        <dbReference type="ARBA" id="ARBA00023136"/>
    </source>
</evidence>
<dbReference type="InterPro" id="IPR003352">
    <property type="entry name" value="PTS_EIIC"/>
</dbReference>
<dbReference type="GO" id="GO:0016301">
    <property type="term" value="F:kinase activity"/>
    <property type="evidence" value="ECO:0007669"/>
    <property type="project" value="UniProtKB-KW"/>
</dbReference>
<feature type="transmembrane region" description="Helical" evidence="12">
    <location>
        <begin position="401"/>
        <end position="427"/>
    </location>
</feature>
<evidence type="ECO:0000259" key="14">
    <source>
        <dbReference type="PROSITE" id="PS51098"/>
    </source>
</evidence>
<keyword evidence="9 12" id="KW-1133">Transmembrane helix</keyword>
<keyword evidence="5" id="KW-0808">Transferase</keyword>
<dbReference type="SUPFAM" id="SSF55604">
    <property type="entry name" value="Glucose permease domain IIB"/>
    <property type="match status" value="1"/>
</dbReference>
<evidence type="ECO:0000256" key="4">
    <source>
        <dbReference type="ARBA" id="ARBA00022597"/>
    </source>
</evidence>
<dbReference type="FunFam" id="2.70.70.10:FF:000001">
    <property type="entry name" value="PTS system glucose-specific IIA component"/>
    <property type="match status" value="1"/>
</dbReference>
<dbReference type="AlphaFoldDB" id="A0A1H6V616"/>
<evidence type="ECO:0000256" key="9">
    <source>
        <dbReference type="ARBA" id="ARBA00022989"/>
    </source>
</evidence>
<dbReference type="OrthoDB" id="9769191at2"/>
<dbReference type="GO" id="GO:0008982">
    <property type="term" value="F:protein-N(PI)-phosphohistidine-sugar phosphotransferase activity"/>
    <property type="evidence" value="ECO:0007669"/>
    <property type="project" value="InterPro"/>
</dbReference>
<dbReference type="PROSITE" id="PS51093">
    <property type="entry name" value="PTS_EIIA_TYPE_1"/>
    <property type="match status" value="1"/>
</dbReference>
<dbReference type="eggNOG" id="COG1264">
    <property type="taxonomic scope" value="Bacteria"/>
</dbReference>
<dbReference type="InterPro" id="IPR001127">
    <property type="entry name" value="PTS_EIIA_1_perm"/>
</dbReference>
<dbReference type="Gene3D" id="3.30.1360.60">
    <property type="entry name" value="Glucose permease domain IIB"/>
    <property type="match status" value="1"/>
</dbReference>
<evidence type="ECO:0000256" key="3">
    <source>
        <dbReference type="ARBA" id="ARBA00022475"/>
    </source>
</evidence>
<feature type="active site" description="Phosphocysteine intermediate; for EIIB activity" evidence="11">
    <location>
        <position position="28"/>
    </location>
</feature>
<feature type="domain" description="PTS EIIB type-1" evidence="14">
    <location>
        <begin position="6"/>
        <end position="89"/>
    </location>
</feature>
<dbReference type="InterPro" id="IPR001996">
    <property type="entry name" value="PTS_IIB_1"/>
</dbReference>
<dbReference type="CDD" id="cd00212">
    <property type="entry name" value="PTS_IIB_glc"/>
    <property type="match status" value="1"/>
</dbReference>
<evidence type="ECO:0000256" key="1">
    <source>
        <dbReference type="ARBA" id="ARBA00004651"/>
    </source>
</evidence>
<evidence type="ECO:0000313" key="17">
    <source>
        <dbReference type="Proteomes" id="UP000183028"/>
    </source>
</evidence>
<dbReference type="InterPro" id="IPR013013">
    <property type="entry name" value="PTS_EIIC_1"/>
</dbReference>
<dbReference type="GO" id="GO:0009401">
    <property type="term" value="P:phosphoenolpyruvate-dependent sugar phosphotransferase system"/>
    <property type="evidence" value="ECO:0007669"/>
    <property type="project" value="UniProtKB-KW"/>
</dbReference>
<dbReference type="eggNOG" id="COG2190">
    <property type="taxonomic scope" value="Bacteria"/>
</dbReference>
<comment type="subcellular location">
    <subcellularLocation>
        <location evidence="1">Cell membrane</location>
        <topology evidence="1">Multi-pass membrane protein</topology>
    </subcellularLocation>
</comment>
<feature type="transmembrane region" description="Helical" evidence="12">
    <location>
        <begin position="114"/>
        <end position="139"/>
    </location>
</feature>
<dbReference type="GeneID" id="54121064"/>
<evidence type="ECO:0000256" key="6">
    <source>
        <dbReference type="ARBA" id="ARBA00022683"/>
    </source>
</evidence>
<evidence type="ECO:0000256" key="5">
    <source>
        <dbReference type="ARBA" id="ARBA00022679"/>
    </source>
</evidence>
<proteinExistence type="predicted"/>
<dbReference type="InterPro" id="IPR018113">
    <property type="entry name" value="PTrfase_EIIB_Cys"/>
</dbReference>
<evidence type="ECO:0000259" key="15">
    <source>
        <dbReference type="PROSITE" id="PS51103"/>
    </source>
</evidence>
<evidence type="ECO:0000259" key="13">
    <source>
        <dbReference type="PROSITE" id="PS51093"/>
    </source>
</evidence>
<organism evidence="16 17">
    <name type="scientific">Sharpea azabuensis</name>
    <dbReference type="NCBI Taxonomy" id="322505"/>
    <lineage>
        <taxon>Bacteria</taxon>
        <taxon>Bacillati</taxon>
        <taxon>Bacillota</taxon>
        <taxon>Erysipelotrichia</taxon>
        <taxon>Erysipelotrichales</taxon>
        <taxon>Coprobacillaceae</taxon>
        <taxon>Sharpea</taxon>
    </lineage>
</organism>
<feature type="transmembrane region" description="Helical" evidence="12">
    <location>
        <begin position="218"/>
        <end position="240"/>
    </location>
</feature>
<keyword evidence="8" id="KW-0418">Kinase</keyword>